<name>A0A1A9WB13_9MUSC</name>
<evidence type="ECO:0000313" key="3">
    <source>
        <dbReference type="Proteomes" id="UP000091820"/>
    </source>
</evidence>
<keyword evidence="1" id="KW-1133">Transmembrane helix</keyword>
<keyword evidence="1" id="KW-0472">Membrane</keyword>
<dbReference type="Proteomes" id="UP000091820">
    <property type="component" value="Unassembled WGS sequence"/>
</dbReference>
<proteinExistence type="predicted"/>
<accession>A0A1A9WB13</accession>
<evidence type="ECO:0000256" key="1">
    <source>
        <dbReference type="SAM" id="Phobius"/>
    </source>
</evidence>
<keyword evidence="1" id="KW-0812">Transmembrane</keyword>
<reference evidence="3" key="1">
    <citation type="submission" date="2014-03" db="EMBL/GenBank/DDBJ databases">
        <authorList>
            <person name="Aksoy S."/>
            <person name="Warren W."/>
            <person name="Wilson R.K."/>
        </authorList>
    </citation>
    <scope>NUCLEOTIDE SEQUENCE [LARGE SCALE GENOMIC DNA]</scope>
    <source>
        <strain evidence="3">IAEA</strain>
    </source>
</reference>
<feature type="transmembrane region" description="Helical" evidence="1">
    <location>
        <begin position="66"/>
        <end position="85"/>
    </location>
</feature>
<protein>
    <submittedName>
        <fullName evidence="2">Uncharacterized protein</fullName>
    </submittedName>
</protein>
<organism evidence="2 3">
    <name type="scientific">Glossina brevipalpis</name>
    <dbReference type="NCBI Taxonomy" id="37001"/>
    <lineage>
        <taxon>Eukaryota</taxon>
        <taxon>Metazoa</taxon>
        <taxon>Ecdysozoa</taxon>
        <taxon>Arthropoda</taxon>
        <taxon>Hexapoda</taxon>
        <taxon>Insecta</taxon>
        <taxon>Pterygota</taxon>
        <taxon>Neoptera</taxon>
        <taxon>Endopterygota</taxon>
        <taxon>Diptera</taxon>
        <taxon>Brachycera</taxon>
        <taxon>Muscomorpha</taxon>
        <taxon>Hippoboscoidea</taxon>
        <taxon>Glossinidae</taxon>
        <taxon>Glossina</taxon>
    </lineage>
</organism>
<reference evidence="2" key="2">
    <citation type="submission" date="2020-05" db="UniProtKB">
        <authorList>
            <consortium name="EnsemblMetazoa"/>
        </authorList>
    </citation>
    <scope>IDENTIFICATION</scope>
    <source>
        <strain evidence="2">IAEA</strain>
    </source>
</reference>
<dbReference type="EnsemblMetazoa" id="GBRI012787-RA">
    <property type="protein sequence ID" value="GBRI012787-PA"/>
    <property type="gene ID" value="GBRI012787"/>
</dbReference>
<keyword evidence="3" id="KW-1185">Reference proteome</keyword>
<evidence type="ECO:0000313" key="2">
    <source>
        <dbReference type="EnsemblMetazoa" id="GBRI012787-PA"/>
    </source>
</evidence>
<sequence>MPLLVGVAIRAESILVWVVCHLESKGQSVINTSHVILHLEEHVFITKKEQKKNDSNNLITRSRNMFIIDIIMEILTIILVEYFIFLKDKE</sequence>
<dbReference type="AlphaFoldDB" id="A0A1A9WB13"/>
<dbReference type="VEuPathDB" id="VectorBase:GBRI012787"/>